<dbReference type="Proteomes" id="UP000248410">
    <property type="component" value="Chromosome"/>
</dbReference>
<accession>A0A2U9IPS9</accession>
<dbReference type="InterPro" id="IPR036868">
    <property type="entry name" value="TusA-like_sf"/>
</dbReference>
<protein>
    <recommendedName>
        <fullName evidence="1">UPF0033 domain-containing protein</fullName>
    </recommendedName>
</protein>
<reference evidence="2 3" key="1">
    <citation type="submission" date="2018-05" db="EMBL/GenBank/DDBJ databases">
        <title>Complete Genome Sequences of Extremely Thermoacidophilic, Metal-Mobilizing Type-Strain Members of the Archaeal Family Sulfolobaceae: Acidianus brierleyi DSM-1651T, Acidianus sulfidivorans DSM-18786T, Metallosphaera hakonensis DSM-7519T, and Metallosphaera prunae DSM-10039T.</title>
        <authorList>
            <person name="Counts J.A."/>
            <person name="Kelly R.M."/>
        </authorList>
    </citation>
    <scope>NUCLEOTIDE SEQUENCE [LARGE SCALE GENOMIC DNA]</scope>
    <source>
        <strain evidence="2 3">JP7</strain>
    </source>
</reference>
<evidence type="ECO:0000313" key="2">
    <source>
        <dbReference type="EMBL" id="AWR98021.1"/>
    </source>
</evidence>
<name>A0A2U9IPS9_9CREN</name>
<dbReference type="Pfam" id="PF01206">
    <property type="entry name" value="TusA"/>
    <property type="match status" value="1"/>
</dbReference>
<dbReference type="InterPro" id="IPR001455">
    <property type="entry name" value="TusA-like"/>
</dbReference>
<organism evidence="2 3">
    <name type="scientific">Acidianus sulfidivorans JP7</name>
    <dbReference type="NCBI Taxonomy" id="619593"/>
    <lineage>
        <taxon>Archaea</taxon>
        <taxon>Thermoproteota</taxon>
        <taxon>Thermoprotei</taxon>
        <taxon>Sulfolobales</taxon>
        <taxon>Sulfolobaceae</taxon>
        <taxon>Acidianus</taxon>
    </lineage>
</organism>
<keyword evidence="3" id="KW-1185">Reference proteome</keyword>
<sequence length="74" mass="8693">MKIVVDLIGLCCSVPQMIVYSKLKKMKDTDLLEIIVEKNSSQDRDVINVIQHFNVYVETEFLDDKVIYRVRKMT</sequence>
<evidence type="ECO:0000313" key="3">
    <source>
        <dbReference type="Proteomes" id="UP000248410"/>
    </source>
</evidence>
<dbReference type="RefSeq" id="WP_110380911.1">
    <property type="nucleotide sequence ID" value="NZ_CP029288.2"/>
</dbReference>
<gene>
    <name evidence="2" type="ORF">DFR86_11065</name>
</gene>
<dbReference type="Gene3D" id="3.30.110.40">
    <property type="entry name" value="TusA-like domain"/>
    <property type="match status" value="1"/>
</dbReference>
<evidence type="ECO:0000259" key="1">
    <source>
        <dbReference type="Pfam" id="PF01206"/>
    </source>
</evidence>
<dbReference type="KEGG" id="asul:DFR86_11065"/>
<dbReference type="AlphaFoldDB" id="A0A2U9IPS9"/>
<proteinExistence type="predicted"/>
<dbReference type="EMBL" id="CP029288">
    <property type="protein sequence ID" value="AWR98021.1"/>
    <property type="molecule type" value="Genomic_DNA"/>
</dbReference>
<dbReference type="OrthoDB" id="43768at2157"/>
<feature type="domain" description="UPF0033" evidence="1">
    <location>
        <begin position="4"/>
        <end position="72"/>
    </location>
</feature>
<dbReference type="SUPFAM" id="SSF64307">
    <property type="entry name" value="SirA-like"/>
    <property type="match status" value="1"/>
</dbReference>
<dbReference type="GeneID" id="36838516"/>